<sequence>MKKNTIAILLTVLFMALISAPSIIVAIDDSVDTSIFYGITEEESQTFKLTLTKGFSELENFFVSPNKQYSGYQHKTYPKPHLNLISPPPELRIL</sequence>
<organism evidence="1 2">
    <name type="scientific">Yeosuana aromativorans</name>
    <dbReference type="NCBI Taxonomy" id="288019"/>
    <lineage>
        <taxon>Bacteria</taxon>
        <taxon>Pseudomonadati</taxon>
        <taxon>Bacteroidota</taxon>
        <taxon>Flavobacteriia</taxon>
        <taxon>Flavobacteriales</taxon>
        <taxon>Flavobacteriaceae</taxon>
        <taxon>Yeosuana</taxon>
    </lineage>
</organism>
<reference evidence="1" key="2">
    <citation type="submission" date="2020-09" db="EMBL/GenBank/DDBJ databases">
        <authorList>
            <person name="Sun Q."/>
            <person name="Ohkuma M."/>
        </authorList>
    </citation>
    <scope>NUCLEOTIDE SEQUENCE</scope>
    <source>
        <strain evidence="1">JCM 12862</strain>
    </source>
</reference>
<protein>
    <submittedName>
        <fullName evidence="1">Uncharacterized protein</fullName>
    </submittedName>
</protein>
<dbReference type="EMBL" id="BMNR01000001">
    <property type="protein sequence ID" value="GGK13820.1"/>
    <property type="molecule type" value="Genomic_DNA"/>
</dbReference>
<reference evidence="1" key="1">
    <citation type="journal article" date="2014" name="Int. J. Syst. Evol. Microbiol.">
        <title>Complete genome sequence of Corynebacterium casei LMG S-19264T (=DSM 44701T), isolated from a smear-ripened cheese.</title>
        <authorList>
            <consortium name="US DOE Joint Genome Institute (JGI-PGF)"/>
            <person name="Walter F."/>
            <person name="Albersmeier A."/>
            <person name="Kalinowski J."/>
            <person name="Ruckert C."/>
        </authorList>
    </citation>
    <scope>NUCLEOTIDE SEQUENCE</scope>
    <source>
        <strain evidence="1">JCM 12862</strain>
    </source>
</reference>
<name>A0A8J3BDN2_9FLAO</name>
<gene>
    <name evidence="1" type="ORF">GCM10007962_05090</name>
</gene>
<dbReference type="AlphaFoldDB" id="A0A8J3BDN2"/>
<accession>A0A8J3BDN2</accession>
<evidence type="ECO:0000313" key="2">
    <source>
        <dbReference type="Proteomes" id="UP000612329"/>
    </source>
</evidence>
<proteinExistence type="predicted"/>
<dbReference type="Proteomes" id="UP000612329">
    <property type="component" value="Unassembled WGS sequence"/>
</dbReference>
<evidence type="ECO:0000313" key="1">
    <source>
        <dbReference type="EMBL" id="GGK13820.1"/>
    </source>
</evidence>
<keyword evidence="2" id="KW-1185">Reference proteome</keyword>
<comment type="caution">
    <text evidence="1">The sequence shown here is derived from an EMBL/GenBank/DDBJ whole genome shotgun (WGS) entry which is preliminary data.</text>
</comment>